<feature type="non-terminal residue" evidence="2">
    <location>
        <position position="162"/>
    </location>
</feature>
<evidence type="ECO:0000313" key="3">
    <source>
        <dbReference type="Proteomes" id="UP001187531"/>
    </source>
</evidence>
<dbReference type="Proteomes" id="UP001187531">
    <property type="component" value="Unassembled WGS sequence"/>
</dbReference>
<name>A0AA88HME9_ARTSF</name>
<proteinExistence type="predicted"/>
<organism evidence="2 3">
    <name type="scientific">Artemia franciscana</name>
    <name type="common">Brine shrimp</name>
    <name type="synonym">Artemia sanfranciscana</name>
    <dbReference type="NCBI Taxonomy" id="6661"/>
    <lineage>
        <taxon>Eukaryota</taxon>
        <taxon>Metazoa</taxon>
        <taxon>Ecdysozoa</taxon>
        <taxon>Arthropoda</taxon>
        <taxon>Crustacea</taxon>
        <taxon>Branchiopoda</taxon>
        <taxon>Anostraca</taxon>
        <taxon>Artemiidae</taxon>
        <taxon>Artemia</taxon>
    </lineage>
</organism>
<feature type="region of interest" description="Disordered" evidence="1">
    <location>
        <begin position="117"/>
        <end position="147"/>
    </location>
</feature>
<dbReference type="EMBL" id="JAVRJZ010000018">
    <property type="protein sequence ID" value="KAK2708376.1"/>
    <property type="molecule type" value="Genomic_DNA"/>
</dbReference>
<dbReference type="AlphaFoldDB" id="A0AA88HME9"/>
<reference evidence="2" key="1">
    <citation type="submission" date="2023-07" db="EMBL/GenBank/DDBJ databases">
        <title>Chromosome-level genome assembly of Artemia franciscana.</title>
        <authorList>
            <person name="Jo E."/>
        </authorList>
    </citation>
    <scope>NUCLEOTIDE SEQUENCE</scope>
    <source>
        <tissue evidence="2">Whole body</tissue>
    </source>
</reference>
<feature type="compositionally biased region" description="Polar residues" evidence="1">
    <location>
        <begin position="117"/>
        <end position="145"/>
    </location>
</feature>
<evidence type="ECO:0000313" key="2">
    <source>
        <dbReference type="EMBL" id="KAK2708376.1"/>
    </source>
</evidence>
<gene>
    <name evidence="2" type="ORF">QYM36_014100</name>
</gene>
<protein>
    <submittedName>
        <fullName evidence="2">Uncharacterized protein</fullName>
    </submittedName>
</protein>
<keyword evidence="3" id="KW-1185">Reference proteome</keyword>
<comment type="caution">
    <text evidence="2">The sequence shown here is derived from an EMBL/GenBank/DDBJ whole genome shotgun (WGS) entry which is preliminary data.</text>
</comment>
<accession>A0AA88HME9</accession>
<sequence length="162" mass="18363">MFKTVFFKTWSELTQFSKDKWSTVSQELKVEKISLFQMLLLSLSEMPEAKKPALDMVEYVARLIQDDSPLAQEPFSVIFSIETLVPLSISQPFPQPLLERASNLLLSGLRLRGGPTSKNLEASSPISAQPQNQDNSAKRATSNRTFSKKVRRIEENIETIEM</sequence>
<evidence type="ECO:0000256" key="1">
    <source>
        <dbReference type="SAM" id="MobiDB-lite"/>
    </source>
</evidence>